<proteinExistence type="inferred from homology"/>
<comment type="caution">
    <text evidence="9">The sequence shown here is derived from an EMBL/GenBank/DDBJ whole genome shotgun (WGS) entry which is preliminary data.</text>
</comment>
<evidence type="ECO:0000313" key="10">
    <source>
        <dbReference type="Proteomes" id="UP001145069"/>
    </source>
</evidence>
<feature type="transmembrane region" description="Helical" evidence="8">
    <location>
        <begin position="195"/>
        <end position="218"/>
    </location>
</feature>
<name>A0A9X4AEJ0_9BACI</name>
<evidence type="ECO:0000256" key="5">
    <source>
        <dbReference type="ARBA" id="ARBA00022692"/>
    </source>
</evidence>
<feature type="transmembrane region" description="Helical" evidence="8">
    <location>
        <begin position="49"/>
        <end position="68"/>
    </location>
</feature>
<dbReference type="PANTHER" id="PTHR30047">
    <property type="entry name" value="HIGH-AFFINITY CHOLINE TRANSPORT PROTEIN-RELATED"/>
    <property type="match status" value="1"/>
</dbReference>
<feature type="transmembrane region" description="Helical" evidence="8">
    <location>
        <begin position="12"/>
        <end position="37"/>
    </location>
</feature>
<keyword evidence="6 8" id="KW-1133">Transmembrane helix</keyword>
<reference evidence="9" key="1">
    <citation type="submission" date="2022-06" db="EMBL/GenBank/DDBJ databases">
        <title>Aquibacillus sp. a new bacterium isolated from soil saline samples.</title>
        <authorList>
            <person name="Galisteo C."/>
            <person name="De La Haba R."/>
            <person name="Sanchez-Porro C."/>
            <person name="Ventosa A."/>
        </authorList>
    </citation>
    <scope>NUCLEOTIDE SEQUENCE</scope>
    <source>
        <strain evidence="9">3ASR75-54</strain>
    </source>
</reference>
<keyword evidence="5 8" id="KW-0812">Transmembrane</keyword>
<dbReference type="GO" id="GO:0022857">
    <property type="term" value="F:transmembrane transporter activity"/>
    <property type="evidence" value="ECO:0007669"/>
    <property type="project" value="InterPro"/>
</dbReference>
<accession>A0A9X4AEJ0</accession>
<feature type="transmembrane region" description="Helical" evidence="8">
    <location>
        <begin position="345"/>
        <end position="363"/>
    </location>
</feature>
<evidence type="ECO:0000256" key="4">
    <source>
        <dbReference type="ARBA" id="ARBA00022475"/>
    </source>
</evidence>
<sequence>MTTKTTTDKTVLLVSGGLLTLFVIFSIIDLGMVETWINTSFAFSAKYFGAYWELLLLANFVIGIGLAISKYGKVRLGKKEKPENGYYRWIAMILCTLLASGGVFWAASEPMMHFISNPPLFDDNSSTLAGVEPALAQSFFDWGFLAWAILGTLATILLMYTHYHKGLPMKPRAFLYPVFGEKIFHKSVIGSTADIVSIVAVAAGTMGPIGFLGLQLGYGLNWLFGIPNTLVTNIIIVGALVVIAAISVATGVDRGIQFLSRVNVGLTVFLAISILILGPTMFIINKFVSASGFQLQNMFTMALYQGDQAWLGWWTVFFWGWFLGYAPMMAIFIARISRGRTIRELIIAVSIVAPIVTNFWFTVVGGTGIKIELDNPGAISGPLNENGMPAAVMSIMDQLPLGFLLAIGFLIVTLVFVSTTVDSISYTVAVSLTGDDEPNRFIRVFWVIMFGIVSAILLAIGENSVSAIQNSIVVTAVPVSIIMLPTLWGAVQVARKMAVEQGITSEVPARGTKKASKKEQEA</sequence>
<evidence type="ECO:0000313" key="9">
    <source>
        <dbReference type="EMBL" id="MDC3416846.1"/>
    </source>
</evidence>
<comment type="subcellular location">
    <subcellularLocation>
        <location evidence="1">Cell membrane</location>
        <topology evidence="1">Multi-pass membrane protein</topology>
    </subcellularLocation>
</comment>
<feature type="transmembrane region" description="Helical" evidence="8">
    <location>
        <begin position="311"/>
        <end position="333"/>
    </location>
</feature>
<dbReference type="Pfam" id="PF02028">
    <property type="entry name" value="BCCT"/>
    <property type="match status" value="1"/>
</dbReference>
<dbReference type="PANTHER" id="PTHR30047:SF7">
    <property type="entry name" value="HIGH-AFFINITY CHOLINE TRANSPORT PROTEIN"/>
    <property type="match status" value="1"/>
</dbReference>
<evidence type="ECO:0000256" key="8">
    <source>
        <dbReference type="SAM" id="Phobius"/>
    </source>
</evidence>
<organism evidence="9 10">
    <name type="scientific">Aquibacillus salsiterrae</name>
    <dbReference type="NCBI Taxonomy" id="2950439"/>
    <lineage>
        <taxon>Bacteria</taxon>
        <taxon>Bacillati</taxon>
        <taxon>Bacillota</taxon>
        <taxon>Bacilli</taxon>
        <taxon>Bacillales</taxon>
        <taxon>Bacillaceae</taxon>
        <taxon>Aquibacillus</taxon>
    </lineage>
</organism>
<feature type="transmembrane region" description="Helical" evidence="8">
    <location>
        <begin position="264"/>
        <end position="284"/>
    </location>
</feature>
<keyword evidence="7 8" id="KW-0472">Membrane</keyword>
<evidence type="ECO:0000256" key="3">
    <source>
        <dbReference type="ARBA" id="ARBA00022448"/>
    </source>
</evidence>
<keyword evidence="10" id="KW-1185">Reference proteome</keyword>
<feature type="transmembrane region" description="Helical" evidence="8">
    <location>
        <begin position="89"/>
        <end position="107"/>
    </location>
</feature>
<dbReference type="EMBL" id="JAMQKC010000005">
    <property type="protein sequence ID" value="MDC3416846.1"/>
    <property type="molecule type" value="Genomic_DNA"/>
</dbReference>
<evidence type="ECO:0000256" key="1">
    <source>
        <dbReference type="ARBA" id="ARBA00004651"/>
    </source>
</evidence>
<feature type="transmembrane region" description="Helical" evidence="8">
    <location>
        <begin position="144"/>
        <end position="163"/>
    </location>
</feature>
<feature type="transmembrane region" description="Helical" evidence="8">
    <location>
        <begin position="403"/>
        <end position="429"/>
    </location>
</feature>
<dbReference type="AlphaFoldDB" id="A0A9X4AEJ0"/>
<feature type="transmembrane region" description="Helical" evidence="8">
    <location>
        <begin position="441"/>
        <end position="460"/>
    </location>
</feature>
<keyword evidence="4" id="KW-1003">Cell membrane</keyword>
<protein>
    <submittedName>
        <fullName evidence="9">BCCT family transporter</fullName>
    </submittedName>
</protein>
<feature type="transmembrane region" description="Helical" evidence="8">
    <location>
        <begin position="230"/>
        <end position="252"/>
    </location>
</feature>
<dbReference type="RefSeq" id="WP_272446079.1">
    <property type="nucleotide sequence ID" value="NZ_JAMQKC010000005.1"/>
</dbReference>
<dbReference type="Proteomes" id="UP001145069">
    <property type="component" value="Unassembled WGS sequence"/>
</dbReference>
<dbReference type="InterPro" id="IPR000060">
    <property type="entry name" value="BCCT_transptr"/>
</dbReference>
<evidence type="ECO:0000256" key="7">
    <source>
        <dbReference type="ARBA" id="ARBA00023136"/>
    </source>
</evidence>
<keyword evidence="3" id="KW-0813">Transport</keyword>
<dbReference type="GO" id="GO:0005886">
    <property type="term" value="C:plasma membrane"/>
    <property type="evidence" value="ECO:0007669"/>
    <property type="project" value="UniProtKB-SubCell"/>
</dbReference>
<comment type="similarity">
    <text evidence="2">Belongs to the BCCT transporter (TC 2.A.15) family.</text>
</comment>
<gene>
    <name evidence="9" type="ORF">NC799_07925</name>
</gene>
<evidence type="ECO:0000256" key="2">
    <source>
        <dbReference type="ARBA" id="ARBA00005658"/>
    </source>
</evidence>
<evidence type="ECO:0000256" key="6">
    <source>
        <dbReference type="ARBA" id="ARBA00022989"/>
    </source>
</evidence>
<feature type="transmembrane region" description="Helical" evidence="8">
    <location>
        <begin position="472"/>
        <end position="491"/>
    </location>
</feature>